<dbReference type="EMBL" id="OU503049">
    <property type="protein sequence ID" value="CAI9776656.1"/>
    <property type="molecule type" value="Genomic_DNA"/>
</dbReference>
<feature type="region of interest" description="Disordered" evidence="1">
    <location>
        <begin position="155"/>
        <end position="189"/>
    </location>
</feature>
<keyword evidence="2" id="KW-1133">Transmembrane helix</keyword>
<organism evidence="4 5">
    <name type="scientific">Fraxinus pennsylvanica</name>
    <dbReference type="NCBI Taxonomy" id="56036"/>
    <lineage>
        <taxon>Eukaryota</taxon>
        <taxon>Viridiplantae</taxon>
        <taxon>Streptophyta</taxon>
        <taxon>Embryophyta</taxon>
        <taxon>Tracheophyta</taxon>
        <taxon>Spermatophyta</taxon>
        <taxon>Magnoliopsida</taxon>
        <taxon>eudicotyledons</taxon>
        <taxon>Gunneridae</taxon>
        <taxon>Pentapetalae</taxon>
        <taxon>asterids</taxon>
        <taxon>lamiids</taxon>
        <taxon>Lamiales</taxon>
        <taxon>Oleaceae</taxon>
        <taxon>Oleeae</taxon>
        <taxon>Fraxinus</taxon>
    </lineage>
</organism>
<feature type="transmembrane region" description="Helical" evidence="2">
    <location>
        <begin position="70"/>
        <end position="90"/>
    </location>
</feature>
<reference evidence="4" key="1">
    <citation type="submission" date="2023-05" db="EMBL/GenBank/DDBJ databases">
        <authorList>
            <person name="Huff M."/>
        </authorList>
    </citation>
    <scope>NUCLEOTIDE SEQUENCE</scope>
</reference>
<dbReference type="InterPro" id="IPR025756">
    <property type="entry name" value="Myb_CC_LHEQLE"/>
</dbReference>
<evidence type="ECO:0000256" key="2">
    <source>
        <dbReference type="SAM" id="Phobius"/>
    </source>
</evidence>
<dbReference type="AlphaFoldDB" id="A0AAD1ZVN4"/>
<name>A0AAD1ZVN4_9LAMI</name>
<keyword evidence="2" id="KW-0472">Membrane</keyword>
<evidence type="ECO:0000256" key="1">
    <source>
        <dbReference type="SAM" id="MobiDB-lite"/>
    </source>
</evidence>
<keyword evidence="2" id="KW-0812">Transmembrane</keyword>
<evidence type="ECO:0000259" key="3">
    <source>
        <dbReference type="Pfam" id="PF14379"/>
    </source>
</evidence>
<dbReference type="Proteomes" id="UP000834106">
    <property type="component" value="Chromosome 14"/>
</dbReference>
<keyword evidence="5" id="KW-1185">Reference proteome</keyword>
<proteinExistence type="predicted"/>
<sequence length="214" mass="24011">MGHHLRILIMLTPRSLVPHLSFLLVFYILYVLLLIAHLLISNRGIEMTVALRMQMESKSGFKCSRATGKYLLLLILLMQSSIIAMFDNLLRDLVFLIQRNLQLRMEEQRRHLRMMFEKQCKSGMNMLKGTSSATDNSLKEFMDSVGNALSKSDSGVLVNSRETGRKSSNVPARENLRDVGEKHKAHESEVVGNCEANVAGASNLSPSKHAKVQG</sequence>
<gene>
    <name evidence="4" type="ORF">FPE_LOCUS24086</name>
</gene>
<feature type="domain" description="MYB-CC type transcription factor LHEQLE-containing" evidence="3">
    <location>
        <begin position="97"/>
        <end position="121"/>
    </location>
</feature>
<feature type="compositionally biased region" description="Basic and acidic residues" evidence="1">
    <location>
        <begin position="174"/>
        <end position="189"/>
    </location>
</feature>
<evidence type="ECO:0000313" key="4">
    <source>
        <dbReference type="EMBL" id="CAI9776656.1"/>
    </source>
</evidence>
<feature type="transmembrane region" description="Helical" evidence="2">
    <location>
        <begin position="20"/>
        <end position="40"/>
    </location>
</feature>
<protein>
    <recommendedName>
        <fullName evidence="3">MYB-CC type transcription factor LHEQLE-containing domain-containing protein</fullName>
    </recommendedName>
</protein>
<accession>A0AAD1ZVN4</accession>
<evidence type="ECO:0000313" key="5">
    <source>
        <dbReference type="Proteomes" id="UP000834106"/>
    </source>
</evidence>
<dbReference type="Pfam" id="PF14379">
    <property type="entry name" value="Myb_CC_LHEQLE"/>
    <property type="match status" value="1"/>
</dbReference>